<organism evidence="1 2">
    <name type="scientific">Prorocentrum cordatum</name>
    <dbReference type="NCBI Taxonomy" id="2364126"/>
    <lineage>
        <taxon>Eukaryota</taxon>
        <taxon>Sar</taxon>
        <taxon>Alveolata</taxon>
        <taxon>Dinophyceae</taxon>
        <taxon>Prorocentrales</taxon>
        <taxon>Prorocentraceae</taxon>
        <taxon>Prorocentrum</taxon>
    </lineage>
</organism>
<reference evidence="1" key="1">
    <citation type="submission" date="2023-10" db="EMBL/GenBank/DDBJ databases">
        <authorList>
            <person name="Chen Y."/>
            <person name="Shah S."/>
            <person name="Dougan E. K."/>
            <person name="Thang M."/>
            <person name="Chan C."/>
        </authorList>
    </citation>
    <scope>NUCLEOTIDE SEQUENCE [LARGE SCALE GENOMIC DNA]</scope>
</reference>
<dbReference type="Proteomes" id="UP001189429">
    <property type="component" value="Unassembled WGS sequence"/>
</dbReference>
<evidence type="ECO:0000313" key="2">
    <source>
        <dbReference type="Proteomes" id="UP001189429"/>
    </source>
</evidence>
<sequence>ATLLWETGCSQERFVQLATLVAVAYQTHSMLRHRRGDPLQAWQRHVQVLREMRVQTVASVR</sequence>
<protein>
    <submittedName>
        <fullName evidence="1">Uncharacterized protein</fullName>
    </submittedName>
</protein>
<proteinExistence type="predicted"/>
<feature type="non-terminal residue" evidence="1">
    <location>
        <position position="1"/>
    </location>
</feature>
<dbReference type="EMBL" id="CAUYUJ010000047">
    <property type="protein sequence ID" value="CAK0788387.1"/>
    <property type="molecule type" value="Genomic_DNA"/>
</dbReference>
<keyword evidence="2" id="KW-1185">Reference proteome</keyword>
<accession>A0ABN9PE03</accession>
<comment type="caution">
    <text evidence="1">The sequence shown here is derived from an EMBL/GenBank/DDBJ whole genome shotgun (WGS) entry which is preliminary data.</text>
</comment>
<gene>
    <name evidence="1" type="ORF">PCOR1329_LOCUS295</name>
</gene>
<name>A0ABN9PE03_9DINO</name>
<evidence type="ECO:0000313" key="1">
    <source>
        <dbReference type="EMBL" id="CAK0788387.1"/>
    </source>
</evidence>